<protein>
    <submittedName>
        <fullName evidence="2">PIR Superfamily Protein</fullName>
    </submittedName>
</protein>
<keyword evidence="1" id="KW-1133">Transmembrane helix</keyword>
<reference evidence="2" key="2">
    <citation type="submission" date="2016-05" db="EMBL/GenBank/DDBJ databases">
        <authorList>
            <person name="Lavstsen T."/>
            <person name="Jespersen J.S."/>
        </authorList>
    </citation>
    <scope>NUCLEOTIDE SEQUENCE [LARGE SCALE GENOMIC DNA]</scope>
</reference>
<dbReference type="EMBL" id="FLRD01000010">
    <property type="protein sequence ID" value="SBT30942.1"/>
    <property type="molecule type" value="Genomic_DNA"/>
</dbReference>
<keyword evidence="1" id="KW-0812">Transmembrane</keyword>
<evidence type="ECO:0000313" key="4">
    <source>
        <dbReference type="Proteomes" id="UP000078550"/>
    </source>
</evidence>
<name>A0A1A8YHC9_PLAOA</name>
<accession>A0A1A8YHC9</accession>
<dbReference type="EMBL" id="FLRE01000019">
    <property type="protein sequence ID" value="SBT31539.1"/>
    <property type="molecule type" value="Genomic_DNA"/>
</dbReference>
<dbReference type="Proteomes" id="UP000078555">
    <property type="component" value="Unassembled WGS sequence"/>
</dbReference>
<evidence type="ECO:0000313" key="5">
    <source>
        <dbReference type="Proteomes" id="UP000078555"/>
    </source>
</evidence>
<keyword evidence="5" id="KW-1185">Reference proteome</keyword>
<proteinExistence type="predicted"/>
<dbReference type="AlphaFoldDB" id="A0A1A8YHC9"/>
<evidence type="ECO:0000313" key="3">
    <source>
        <dbReference type="EMBL" id="SBT31539.1"/>
    </source>
</evidence>
<feature type="transmembrane region" description="Helical" evidence="1">
    <location>
        <begin position="209"/>
        <end position="232"/>
    </location>
</feature>
<organism evidence="2 5">
    <name type="scientific">Plasmodium ovale wallikeri</name>
    <dbReference type="NCBI Taxonomy" id="864142"/>
    <lineage>
        <taxon>Eukaryota</taxon>
        <taxon>Sar</taxon>
        <taxon>Alveolata</taxon>
        <taxon>Apicomplexa</taxon>
        <taxon>Aconoidasida</taxon>
        <taxon>Haemosporida</taxon>
        <taxon>Plasmodiidae</taxon>
        <taxon>Plasmodium</taxon>
        <taxon>Plasmodium (Plasmodium)</taxon>
    </lineage>
</organism>
<evidence type="ECO:0000313" key="2">
    <source>
        <dbReference type="EMBL" id="SBT30942.1"/>
    </source>
</evidence>
<reference evidence="4 5" key="1">
    <citation type="submission" date="2016-05" db="EMBL/GenBank/DDBJ databases">
        <authorList>
            <person name="Naeem Raeece"/>
        </authorList>
    </citation>
    <scope>NUCLEOTIDE SEQUENCE [LARGE SCALE GENOMIC DNA]</scope>
</reference>
<evidence type="ECO:0000256" key="1">
    <source>
        <dbReference type="SAM" id="Phobius"/>
    </source>
</evidence>
<keyword evidence="1" id="KW-0472">Membrane</keyword>
<sequence length="287" mass="33593">MDISACPDGYKKIYGSDEYFYEIFNKTRSHFPLVKKEYIDIIKFYSDPYLQHIALYLIENYLNVKNHLEKNSTFNKNTACDNLNRWFDERKNIFTFSGNCESKVKSWDIQIEQLWNVMQADDPNHTCIRYTRFTNTAKFPDDLKKPICYKSVPEDYICSSPKQVVVSAAEKKCPKSEQIIVPAKCPTDDKSYVSSQVQTQAASDSFHSLLPTVGFSVGSTLFGTGVLLFFLYKFTPLVSWLYNQRINNTRYPQYFMEDESFESYEESSENTYAHSHNERNYIHYHSS</sequence>
<gene>
    <name evidence="2" type="ORF">POVWA1_004600</name>
    <name evidence="3" type="ORF">POVWA2_004660</name>
</gene>
<dbReference type="Proteomes" id="UP000078550">
    <property type="component" value="Unassembled WGS sequence"/>
</dbReference>